<dbReference type="EMBL" id="JAGSOH010000007">
    <property type="protein sequence ID" value="MBR7825602.1"/>
    <property type="molecule type" value="Genomic_DNA"/>
</dbReference>
<dbReference type="InterPro" id="IPR029016">
    <property type="entry name" value="GAF-like_dom_sf"/>
</dbReference>
<name>A0A941E6Z2_9ACTN</name>
<organism evidence="2 3">
    <name type="scientific">Actinospica acidithermotolerans</name>
    <dbReference type="NCBI Taxonomy" id="2828514"/>
    <lineage>
        <taxon>Bacteria</taxon>
        <taxon>Bacillati</taxon>
        <taxon>Actinomycetota</taxon>
        <taxon>Actinomycetes</taxon>
        <taxon>Catenulisporales</taxon>
        <taxon>Actinospicaceae</taxon>
        <taxon>Actinospica</taxon>
    </lineage>
</organism>
<dbReference type="Pfam" id="PF13185">
    <property type="entry name" value="GAF_2"/>
    <property type="match status" value="1"/>
</dbReference>
<keyword evidence="3" id="KW-1185">Reference proteome</keyword>
<gene>
    <name evidence="2" type="ORF">KDK95_04735</name>
</gene>
<evidence type="ECO:0000313" key="2">
    <source>
        <dbReference type="EMBL" id="MBR7825602.1"/>
    </source>
</evidence>
<dbReference type="AlphaFoldDB" id="A0A941E6Z2"/>
<protein>
    <submittedName>
        <fullName evidence="2">GAF domain-containing protein</fullName>
    </submittedName>
</protein>
<dbReference type="Gene3D" id="3.30.450.40">
    <property type="match status" value="1"/>
</dbReference>
<feature type="domain" description="GAF" evidence="1">
    <location>
        <begin position="35"/>
        <end position="172"/>
    </location>
</feature>
<dbReference type="RefSeq" id="WP_212516756.1">
    <property type="nucleotide sequence ID" value="NZ_JAGSOH010000007.1"/>
</dbReference>
<sequence>MEVIREHRAFATGGGPAAPAPAKHYPESGRAAGGLEDVLRQILDGARDLAGADLGNVQLVDPVSGGLWIAAQDGFGPEFLEHFALVVDDDSACGRAARVRAQTVIADVELDADFAPHRAVAAAFGFRAVVSTPLTARSGALVGMVSTHLRRPGRVEEHALRPLRVYGRLAGELVARTWDPGVARSDEAIARAAQDAVNRIFAASLLLTGAAASDTVWRERLEEAADELEQAVREIQTTALTAARG</sequence>
<dbReference type="Proteomes" id="UP000676325">
    <property type="component" value="Unassembled WGS sequence"/>
</dbReference>
<dbReference type="SUPFAM" id="SSF55781">
    <property type="entry name" value="GAF domain-like"/>
    <property type="match status" value="1"/>
</dbReference>
<accession>A0A941E6Z2</accession>
<evidence type="ECO:0000313" key="3">
    <source>
        <dbReference type="Proteomes" id="UP000676325"/>
    </source>
</evidence>
<evidence type="ECO:0000259" key="1">
    <source>
        <dbReference type="Pfam" id="PF13185"/>
    </source>
</evidence>
<comment type="caution">
    <text evidence="2">The sequence shown here is derived from an EMBL/GenBank/DDBJ whole genome shotgun (WGS) entry which is preliminary data.</text>
</comment>
<proteinExistence type="predicted"/>
<dbReference type="InterPro" id="IPR003018">
    <property type="entry name" value="GAF"/>
</dbReference>
<reference evidence="2" key="1">
    <citation type="submission" date="2021-04" db="EMBL/GenBank/DDBJ databases">
        <title>Genome based classification of Actinospica acidithermotolerans sp. nov., an actinobacterium isolated from an Indonesian hot spring.</title>
        <authorList>
            <person name="Kusuma A.B."/>
            <person name="Putra K.E."/>
            <person name="Nafisah S."/>
            <person name="Loh J."/>
            <person name="Nouioui I."/>
            <person name="Goodfellow M."/>
        </authorList>
    </citation>
    <scope>NUCLEOTIDE SEQUENCE</scope>
    <source>
        <strain evidence="2">MGRD01-02</strain>
    </source>
</reference>